<evidence type="ECO:0000259" key="1">
    <source>
        <dbReference type="Pfam" id="PF17517"/>
    </source>
</evidence>
<evidence type="ECO:0000313" key="3">
    <source>
        <dbReference type="Proteomes" id="UP001210231"/>
    </source>
</evidence>
<dbReference type="NCBIfam" id="TIGR04131">
    <property type="entry name" value="Bac_Flav_CTERM"/>
    <property type="match status" value="1"/>
</dbReference>
<dbReference type="Pfam" id="PF17517">
    <property type="entry name" value="IgGFc_binding"/>
    <property type="match status" value="1"/>
</dbReference>
<comment type="caution">
    <text evidence="2">The sequence shown here is derived from an EMBL/GenBank/DDBJ whole genome shotgun (WGS) entry which is preliminary data.</text>
</comment>
<dbReference type="Proteomes" id="UP001210231">
    <property type="component" value="Unassembled WGS sequence"/>
</dbReference>
<dbReference type="InterPro" id="IPR026341">
    <property type="entry name" value="T9SS_type_B"/>
</dbReference>
<proteinExistence type="predicted"/>
<accession>A0ABT4UI33</accession>
<reference evidence="2 3" key="1">
    <citation type="submission" date="2022-12" db="EMBL/GenBank/DDBJ databases">
        <title>Chitinophagaceae gen. sp. nov., a new member of the family Chitinophagaceae, isolated from soil in a chemical factory.</title>
        <authorList>
            <person name="Ke Z."/>
        </authorList>
    </citation>
    <scope>NUCLEOTIDE SEQUENCE [LARGE SCALE GENOMIC DNA]</scope>
    <source>
        <strain evidence="2 3">LY-5</strain>
    </source>
</reference>
<dbReference type="InterPro" id="IPR013783">
    <property type="entry name" value="Ig-like_fold"/>
</dbReference>
<dbReference type="Gene3D" id="2.60.120.260">
    <property type="entry name" value="Galactose-binding domain-like"/>
    <property type="match status" value="1"/>
</dbReference>
<keyword evidence="3" id="KW-1185">Reference proteome</keyword>
<dbReference type="Gene3D" id="2.60.40.10">
    <property type="entry name" value="Immunoglobulins"/>
    <property type="match status" value="1"/>
</dbReference>
<sequence length="1483" mass="157609">MNRQLKSKVLAMPALKFIRYRSIQYTVLSLLTMGFMLFGSFRSHAQEIFRETFNKLTTVSYTTALSGAAFDANFDNPGWTTSSNNGQSVAEAGSLTIGRSGSSGATVSTPALNLSGGGVAVLTFKVKYYGTNSITGSSSSRIRIQLDGNEFFTTARGVVTNPIGLPDYNATEWTTYSLILTGGTATSKIAFVGTSSNYSYMIDDVVVVKTTIPTVVTTAPPSLVSYTNATLGGTINATLLTISESGVVWSYTNTNPTVADNKIATNPHVNTGGFNVPLNDLPVSTTIYYNTYIVTPMGTIYGTASSFTTLTPVDMLVANPAIVDFGAITIGTSAEKTVTITGKQLTPAAGSITVTAPSGFTISTSPTGPFTGSLNITYTGGAFTQLLYVRFSPTAYVSYKGTLTLSGGGAQAYNITNAALLGRGKLVTPAVTANTGNDFWLGFGYHTDMSRRASQSSRAGLSVYLSAADADATVVIEMPGLNGGFISQEISVPRGTVQEYNNFPIGDNDNSARNPSGEPDARLFYTGISNRGIHVYSKDGTPISAWMYTYSTENTAAGSMIFPTNTWHTDYRVQAYGGSTNSGTPNSFFFVVAEEDDTEIEFVPTVDILDSASNTIFTSSPNQTAIKYYANQAYTITLNRGQIFNAMGNISGSRGLDLSGTIVRSKNCKKIGVFGGNGRVLVDVGDGATPPKYGNTGSDNLIQQMFPKVAWGTKYYTTPIKHMEYNLYRVMVDDPNTKVWINDPSHTTALTGMINGYYEFSTNKPSVIESDKPVSVTQYIAAQGYATGKNSGDDSPYGMNGIGDPEMIILSPAQQAIEKVTVFSPDFKNGKSGAAYINVVIPKSGISTFKLDLATNPQQLVDTGSSSFTAGVYYQSAPALIPIANAFIPYEKDANYYFARFKVDFPAAHTLTSNVPFNAIAYGTNDGESYGFNGGTAIKDLTIPTSIKNPYGNAINSANGDLQTCVGTDVEIWATLPYQTNRDIVISFNNNPNMTPNTNDTIKNPVHSETFTRDGTTFYVYKSPVKHKFTAVGNYAINISSFNPSATNVCDANSGYNTIAYTIRVVEGVRNDFTIDYNTCISNDLKVTDASNGLGFDITAWRWSYDNGSKSFSAEKDTLKTFTVTAPANNTANNITLRAINSIGCFADLTKTVPVTPKVTAALTVPSTSICNNTAAFTLTGGTPAGGQYTGLRVTNAGGVYTFNPANQGPVIDTIRYIASNSFGCKDTARVLITVNPALQLAITNPGGLCTDGNTVNLVANNAGGVFSGNGVTSTGVFNPGTAGAGTHTISYALPGNSCSVPASIAVVVNTTPTVNAGPDLTTILNVPINLQGSATQGGTYTWTPAEGLSNPNSLTPVATPKETTTYTLTATVNGCSASNDMVLTIELPCEIKPAAAFTPNGDGVNDLWVLGNFNNRCLLRARVHVYNRYGAVVYESNNYSNNWNGTYKGKDLPDGTYYYIINYDAAGTPYPVTLKGNVTIMR</sequence>
<evidence type="ECO:0000313" key="2">
    <source>
        <dbReference type="EMBL" id="MDA3613895.1"/>
    </source>
</evidence>
<protein>
    <submittedName>
        <fullName evidence="2">Gliding motility-associated C-terminal domain-containing protein</fullName>
    </submittedName>
</protein>
<dbReference type="Pfam" id="PF13585">
    <property type="entry name" value="CHU_C"/>
    <property type="match status" value="1"/>
</dbReference>
<name>A0ABT4UI33_9BACT</name>
<organism evidence="2 3">
    <name type="scientific">Polluticaenibacter yanchengensis</name>
    <dbReference type="NCBI Taxonomy" id="3014562"/>
    <lineage>
        <taxon>Bacteria</taxon>
        <taxon>Pseudomonadati</taxon>
        <taxon>Bacteroidota</taxon>
        <taxon>Chitinophagia</taxon>
        <taxon>Chitinophagales</taxon>
        <taxon>Chitinophagaceae</taxon>
        <taxon>Polluticaenibacter</taxon>
    </lineage>
</organism>
<gene>
    <name evidence="2" type="ORF">O3P16_03685</name>
</gene>
<feature type="domain" description="IgGFc-binding protein N-terminal" evidence="1">
    <location>
        <begin position="558"/>
        <end position="923"/>
    </location>
</feature>
<dbReference type="EMBL" id="JAQGEF010000003">
    <property type="protein sequence ID" value="MDA3613895.1"/>
    <property type="molecule type" value="Genomic_DNA"/>
</dbReference>
<dbReference type="RefSeq" id="WP_407030225.1">
    <property type="nucleotide sequence ID" value="NZ_JAQGEF010000003.1"/>
</dbReference>
<dbReference type="InterPro" id="IPR035234">
    <property type="entry name" value="IgGFc-bd_N"/>
</dbReference>